<feature type="signal peptide" evidence="1">
    <location>
        <begin position="1"/>
        <end position="17"/>
    </location>
</feature>
<keyword evidence="1" id="KW-0732">Signal</keyword>
<evidence type="ECO:0000313" key="2">
    <source>
        <dbReference type="EMBL" id="OAQ80607.1"/>
    </source>
</evidence>
<protein>
    <submittedName>
        <fullName evidence="2">Uncharacterized protein</fullName>
    </submittedName>
</protein>
<accession>A0A179GRM9</accession>
<comment type="caution">
    <text evidence="2">The sequence shown here is derived from an EMBL/GenBank/DDBJ whole genome shotgun (WGS) entry which is preliminary data.</text>
</comment>
<name>A0A179GRM9_PURLI</name>
<evidence type="ECO:0000313" key="3">
    <source>
        <dbReference type="Proteomes" id="UP000078240"/>
    </source>
</evidence>
<dbReference type="Proteomes" id="UP000078240">
    <property type="component" value="Unassembled WGS sequence"/>
</dbReference>
<feature type="chain" id="PRO_5008102909" evidence="1">
    <location>
        <begin position="18"/>
        <end position="116"/>
    </location>
</feature>
<evidence type="ECO:0000256" key="1">
    <source>
        <dbReference type="SAM" id="SignalP"/>
    </source>
</evidence>
<sequence>MKLSILSTALYLPMILAMPSDPAAISQLEGRDNVKLNQYRTLDDCQHDRNILFHAAPVSGKCYELDGQTGAFFYNTGGYLQSHSYDGHGCSGTSHKFQRYTGRCVERGTQNSVRFV</sequence>
<proteinExistence type="predicted"/>
<dbReference type="EMBL" id="LSBH01000004">
    <property type="protein sequence ID" value="OAQ80607.1"/>
    <property type="molecule type" value="Genomic_DNA"/>
</dbReference>
<gene>
    <name evidence="2" type="ORF">VFPBJ_06192</name>
</gene>
<reference evidence="2 3" key="1">
    <citation type="submission" date="2016-01" db="EMBL/GenBank/DDBJ databases">
        <title>Biosynthesis of antibiotic leucinostatins and their inhibition on Phytophthora in bio-control Purpureocillium lilacinum.</title>
        <authorList>
            <person name="Wang G."/>
            <person name="Liu Z."/>
            <person name="Lin R."/>
            <person name="Li E."/>
            <person name="Mao Z."/>
            <person name="Ling J."/>
            <person name="Yin W."/>
            <person name="Xie B."/>
        </authorList>
    </citation>
    <scope>NUCLEOTIDE SEQUENCE [LARGE SCALE GENOMIC DNA]</scope>
    <source>
        <strain evidence="2">PLBJ-1</strain>
    </source>
</reference>
<organism evidence="2 3">
    <name type="scientific">Purpureocillium lilacinum</name>
    <name type="common">Paecilomyces lilacinus</name>
    <dbReference type="NCBI Taxonomy" id="33203"/>
    <lineage>
        <taxon>Eukaryota</taxon>
        <taxon>Fungi</taxon>
        <taxon>Dikarya</taxon>
        <taxon>Ascomycota</taxon>
        <taxon>Pezizomycotina</taxon>
        <taxon>Sordariomycetes</taxon>
        <taxon>Hypocreomycetidae</taxon>
        <taxon>Hypocreales</taxon>
        <taxon>Ophiocordycipitaceae</taxon>
        <taxon>Purpureocillium</taxon>
    </lineage>
</organism>
<dbReference type="AlphaFoldDB" id="A0A179GRM9"/>